<dbReference type="AlphaFoldDB" id="I3X9L8"/>
<name>I3X9L8_SINF2</name>
<dbReference type="HOGENOM" id="CLU_2737868_0_0_5"/>
<dbReference type="PATRIC" id="fig|1185652.3.peg.4183"/>
<dbReference type="eggNOG" id="COG2826">
    <property type="taxonomic scope" value="Bacteria"/>
</dbReference>
<proteinExistence type="predicted"/>
<reference evidence="1 2" key="1">
    <citation type="journal article" date="2012" name="J. Bacteriol.">
        <title>Complete genome sequence of the broad-host-range strain Sinorhizobium fredii USDA257.</title>
        <authorList>
            <person name="Schuldes J."/>
            <person name="Rodriguez Orbegoso M."/>
            <person name="Schmeisser C."/>
            <person name="Krishnan H.B."/>
            <person name="Daniel R."/>
            <person name="Streit W.R."/>
        </authorList>
    </citation>
    <scope>NUCLEOTIDE SEQUENCE [LARGE SCALE GENOMIC DNA]</scope>
    <source>
        <strain evidence="1 2">USDA 257</strain>
    </source>
</reference>
<evidence type="ECO:0000313" key="2">
    <source>
        <dbReference type="Proteomes" id="UP000006180"/>
    </source>
</evidence>
<evidence type="ECO:0000313" key="1">
    <source>
        <dbReference type="EMBL" id="AFL52574.1"/>
    </source>
</evidence>
<organism evidence="1 2">
    <name type="scientific">Sinorhizobium fredii (strain USDA 257)</name>
    <dbReference type="NCBI Taxonomy" id="1185652"/>
    <lineage>
        <taxon>Bacteria</taxon>
        <taxon>Pseudomonadati</taxon>
        <taxon>Pseudomonadota</taxon>
        <taxon>Alphaproteobacteria</taxon>
        <taxon>Hyphomicrobiales</taxon>
        <taxon>Rhizobiaceae</taxon>
        <taxon>Sinorhizobium/Ensifer group</taxon>
        <taxon>Sinorhizobium</taxon>
    </lineage>
</organism>
<dbReference type="KEGG" id="sfd:USDA257_c40300"/>
<accession>I3X9L8</accession>
<dbReference type="EMBL" id="CP003563">
    <property type="protein sequence ID" value="AFL52574.1"/>
    <property type="molecule type" value="Genomic_DNA"/>
</dbReference>
<protein>
    <submittedName>
        <fullName evidence="1">Uncharacterized protein</fullName>
    </submittedName>
</protein>
<dbReference type="STRING" id="1185652.USDA257_c40300"/>
<dbReference type="Proteomes" id="UP000006180">
    <property type="component" value="Chromosome"/>
</dbReference>
<gene>
    <name evidence="1" type="ORF">USDA257_c40300</name>
</gene>
<sequence>MSERRLSLNTFHDREFPEYSGYYGGIADDISKERRGRLRKLRRHPQLRHRVIDRLEAHRSIPQPIREPHLR</sequence>